<comment type="caution">
    <text evidence="2">The sequence shown here is derived from an EMBL/GenBank/DDBJ whole genome shotgun (WGS) entry which is preliminary data.</text>
</comment>
<reference evidence="2" key="1">
    <citation type="submission" date="2023-06" db="EMBL/GenBank/DDBJ databases">
        <title>Conoideocrella luteorostrata (Hypocreales: Clavicipitaceae), a potential biocontrol fungus for elongate hemlock scale in United States Christmas tree production areas.</title>
        <authorList>
            <person name="Barrett H."/>
            <person name="Lovett B."/>
            <person name="Macias A.M."/>
            <person name="Stajich J.E."/>
            <person name="Kasson M.T."/>
        </authorList>
    </citation>
    <scope>NUCLEOTIDE SEQUENCE</scope>
    <source>
        <strain evidence="2">ARSEF 14590</strain>
    </source>
</reference>
<evidence type="ECO:0000313" key="2">
    <source>
        <dbReference type="EMBL" id="KAK2591671.1"/>
    </source>
</evidence>
<accession>A0AAJ0FP62</accession>
<feature type="region of interest" description="Disordered" evidence="1">
    <location>
        <begin position="1"/>
        <end position="53"/>
    </location>
</feature>
<evidence type="ECO:0000256" key="1">
    <source>
        <dbReference type="SAM" id="MobiDB-lite"/>
    </source>
</evidence>
<name>A0AAJ0FP62_9HYPO</name>
<proteinExistence type="predicted"/>
<sequence>MGSNTAAGSRKQSKQTSGLSVRDSRDNSQHHSTATYGQKSKHTQPSSPSRQALNADALRQAEIKAQAHLRKRRLHHVSVTLAGSPELPAKKGNLMYFISDADIKDVIEIVVDALRQTYIAPDHPKSSKSYEKIMRGYGSITAGFEYGRNSITPRPSAVADPATTISIPKTVFSSTNWGNRQLSATDLKYNVSKKTTVVSRGSVSEIVWGKTNASQPARIPETLASGELRDDAVDHNRMKSWSSYKAGPYPRMMETEGTAAFYRPGALEPFSTDLAFKQRMSRSTDEDSNITSFPELRPRQCTNDWLKPPVEIEQLIRAPSSDLYHRGIDAHSGIVPNSPGGA</sequence>
<evidence type="ECO:0000313" key="3">
    <source>
        <dbReference type="Proteomes" id="UP001251528"/>
    </source>
</evidence>
<dbReference type="AlphaFoldDB" id="A0AAJ0FP62"/>
<feature type="compositionally biased region" description="Polar residues" evidence="1">
    <location>
        <begin position="30"/>
        <end position="52"/>
    </location>
</feature>
<gene>
    <name evidence="2" type="ORF">QQS21_010631</name>
</gene>
<keyword evidence="3" id="KW-1185">Reference proteome</keyword>
<protein>
    <submittedName>
        <fullName evidence="2">Uncharacterized protein</fullName>
    </submittedName>
</protein>
<dbReference type="Proteomes" id="UP001251528">
    <property type="component" value="Unassembled WGS sequence"/>
</dbReference>
<dbReference type="EMBL" id="JASWJB010000317">
    <property type="protein sequence ID" value="KAK2591671.1"/>
    <property type="molecule type" value="Genomic_DNA"/>
</dbReference>
<organism evidence="2 3">
    <name type="scientific">Conoideocrella luteorostrata</name>
    <dbReference type="NCBI Taxonomy" id="1105319"/>
    <lineage>
        <taxon>Eukaryota</taxon>
        <taxon>Fungi</taxon>
        <taxon>Dikarya</taxon>
        <taxon>Ascomycota</taxon>
        <taxon>Pezizomycotina</taxon>
        <taxon>Sordariomycetes</taxon>
        <taxon>Hypocreomycetidae</taxon>
        <taxon>Hypocreales</taxon>
        <taxon>Clavicipitaceae</taxon>
        <taxon>Conoideocrella</taxon>
    </lineage>
</organism>